<dbReference type="AlphaFoldDB" id="A0AA92VTL8"/>
<organism evidence="2 3">
    <name type="scientific">Segatella copri</name>
    <dbReference type="NCBI Taxonomy" id="165179"/>
    <lineage>
        <taxon>Bacteria</taxon>
        <taxon>Pseudomonadati</taxon>
        <taxon>Bacteroidota</taxon>
        <taxon>Bacteroidia</taxon>
        <taxon>Bacteroidales</taxon>
        <taxon>Prevotellaceae</taxon>
        <taxon>Segatella</taxon>
    </lineage>
</organism>
<comment type="caution">
    <text evidence="2">The sequence shown here is derived from an EMBL/GenBank/DDBJ whole genome shotgun (WGS) entry which is preliminary data.</text>
</comment>
<name>A0AA92VTL8_9BACT</name>
<feature type="transmembrane region" description="Helical" evidence="1">
    <location>
        <begin position="43"/>
        <end position="63"/>
    </location>
</feature>
<keyword evidence="1" id="KW-1133">Transmembrane helix</keyword>
<evidence type="ECO:0000256" key="1">
    <source>
        <dbReference type="SAM" id="Phobius"/>
    </source>
</evidence>
<reference evidence="2 3" key="1">
    <citation type="submission" date="2018-08" db="EMBL/GenBank/DDBJ databases">
        <title>A genome reference for cultivated species of the human gut microbiota.</title>
        <authorList>
            <person name="Zou Y."/>
            <person name="Xue W."/>
            <person name="Luo G."/>
        </authorList>
    </citation>
    <scope>NUCLEOTIDE SEQUENCE [LARGE SCALE GENOMIC DNA]</scope>
    <source>
        <strain evidence="2 3">TF06-40</strain>
    </source>
</reference>
<dbReference type="EMBL" id="QSSA01000053">
    <property type="protein sequence ID" value="RGL54624.1"/>
    <property type="molecule type" value="Genomic_DNA"/>
</dbReference>
<evidence type="ECO:0000313" key="2">
    <source>
        <dbReference type="EMBL" id="RGL54624.1"/>
    </source>
</evidence>
<feature type="transmembrane region" description="Helical" evidence="1">
    <location>
        <begin position="78"/>
        <end position="104"/>
    </location>
</feature>
<gene>
    <name evidence="2" type="ORF">DXC61_14745</name>
</gene>
<evidence type="ECO:0000313" key="3">
    <source>
        <dbReference type="Proteomes" id="UP000261187"/>
    </source>
</evidence>
<accession>A0AA92VTL8</accession>
<keyword evidence="1" id="KW-0812">Transmembrane</keyword>
<sequence length="148" mass="17319">MHFLKFYQFLIGNKASFLQHYTGEGQEELYSQASLFWDKLDSLSIVFILLFFLIGVLAAWYYYKPFNEQPNRHYLPKYWWMFFIASAIVSFLVTLGAALGIAYPRIDGTWTIEIRIALQNAVLTLAINWLASVFICKRCATNAYRMFL</sequence>
<dbReference type="Proteomes" id="UP000261187">
    <property type="component" value="Unassembled WGS sequence"/>
</dbReference>
<proteinExistence type="predicted"/>
<keyword evidence="1" id="KW-0472">Membrane</keyword>
<feature type="transmembrane region" description="Helical" evidence="1">
    <location>
        <begin position="116"/>
        <end position="135"/>
    </location>
</feature>
<dbReference type="RefSeq" id="WP_117695765.1">
    <property type="nucleotide sequence ID" value="NZ_QSSA01000053.1"/>
</dbReference>
<protein>
    <submittedName>
        <fullName evidence="2">Uncharacterized protein</fullName>
    </submittedName>
</protein>